<dbReference type="PANTHER" id="PTHR43393">
    <property type="entry name" value="CYTOKININ RIBOSIDE 5'-MONOPHOSPHATE PHOSPHORIBOHYDROLASE"/>
    <property type="match status" value="1"/>
</dbReference>
<dbReference type="InterPro" id="IPR052341">
    <property type="entry name" value="LOG_family_nucleotidases"/>
</dbReference>
<dbReference type="Gene3D" id="3.40.50.450">
    <property type="match status" value="1"/>
</dbReference>
<name>A0A6J7IWD4_9ZZZZ</name>
<dbReference type="SUPFAM" id="SSF102405">
    <property type="entry name" value="MCP/YpsA-like"/>
    <property type="match status" value="1"/>
</dbReference>
<dbReference type="GO" id="GO:0016787">
    <property type="term" value="F:hydrolase activity"/>
    <property type="evidence" value="ECO:0007669"/>
    <property type="project" value="InterPro"/>
</dbReference>
<proteinExistence type="predicted"/>
<dbReference type="AlphaFoldDB" id="A0A6J7IWD4"/>
<organism evidence="1">
    <name type="scientific">freshwater metagenome</name>
    <dbReference type="NCBI Taxonomy" id="449393"/>
    <lineage>
        <taxon>unclassified sequences</taxon>
        <taxon>metagenomes</taxon>
        <taxon>ecological metagenomes</taxon>
    </lineage>
</organism>
<gene>
    <name evidence="1" type="ORF">UFOPK3674_01394</name>
</gene>
<dbReference type="NCBIfam" id="TIGR00730">
    <property type="entry name" value="Rossman fold protein, TIGR00730 family"/>
    <property type="match status" value="1"/>
</dbReference>
<dbReference type="EMBL" id="CAFBMX010000006">
    <property type="protein sequence ID" value="CAB4934622.1"/>
    <property type="molecule type" value="Genomic_DNA"/>
</dbReference>
<dbReference type="GO" id="GO:0009691">
    <property type="term" value="P:cytokinin biosynthetic process"/>
    <property type="evidence" value="ECO:0007669"/>
    <property type="project" value="InterPro"/>
</dbReference>
<dbReference type="InterPro" id="IPR031100">
    <property type="entry name" value="LOG_fam"/>
</dbReference>
<protein>
    <submittedName>
        <fullName evidence="1">Unannotated protein</fullName>
    </submittedName>
</protein>
<sequence length="237" mass="25637">MTPERVKAPRTPDEELLGAQTRLVATELSDAERITRIDAEIEGAFDALSGVSCGITIFGSARLKPEDPAYVLAQATSRLLALAGFSVITGGGPGIMEAGNRGAYDAGGLSIGLNIELPREQHPNPYQDLELTFAHFFARKLMFVRYATGFVVFPGGYGTLDELFEALNLIITEKVHHFPVVLAGSAYWAGLVAWMRDQAVAQGMLTEREVGLLHICDDPHEIVRLAVDGARAQGRMV</sequence>
<dbReference type="GO" id="GO:0005829">
    <property type="term" value="C:cytosol"/>
    <property type="evidence" value="ECO:0007669"/>
    <property type="project" value="TreeGrafter"/>
</dbReference>
<dbReference type="Pfam" id="PF03641">
    <property type="entry name" value="Lysine_decarbox"/>
    <property type="match status" value="1"/>
</dbReference>
<dbReference type="PANTHER" id="PTHR43393:SF2">
    <property type="entry name" value="CYTOKININ RIBOSIDE 5'-MONOPHOSPHATE PHOSPHORIBOHYDROLASE"/>
    <property type="match status" value="1"/>
</dbReference>
<evidence type="ECO:0000313" key="1">
    <source>
        <dbReference type="EMBL" id="CAB4934622.1"/>
    </source>
</evidence>
<accession>A0A6J7IWD4</accession>
<dbReference type="InterPro" id="IPR005269">
    <property type="entry name" value="LOG"/>
</dbReference>
<reference evidence="1" key="1">
    <citation type="submission" date="2020-05" db="EMBL/GenBank/DDBJ databases">
        <authorList>
            <person name="Chiriac C."/>
            <person name="Salcher M."/>
            <person name="Ghai R."/>
            <person name="Kavagutti S V."/>
        </authorList>
    </citation>
    <scope>NUCLEOTIDE SEQUENCE</scope>
</reference>